<dbReference type="EC" id="2.1.1.-" evidence="5"/>
<dbReference type="InterPro" id="IPR002052">
    <property type="entry name" value="DNA_methylase_N6_adenine_CS"/>
</dbReference>
<evidence type="ECO:0000313" key="7">
    <source>
        <dbReference type="EMBL" id="SLM85473.1"/>
    </source>
</evidence>
<keyword evidence="4" id="KW-0680">Restriction system</keyword>
<keyword evidence="3 7" id="KW-0808">Transferase</keyword>
<keyword evidence="2 7" id="KW-0489">Methyltransferase</keyword>
<protein>
    <recommendedName>
        <fullName evidence="5">Methyltransferase</fullName>
        <ecNumber evidence="5">2.1.1.-</ecNumber>
    </recommendedName>
</protein>
<evidence type="ECO:0000256" key="4">
    <source>
        <dbReference type="ARBA" id="ARBA00022747"/>
    </source>
</evidence>
<name>A0A1X6WMB1_9ENTE</name>
<dbReference type="SUPFAM" id="SSF53335">
    <property type="entry name" value="S-adenosyl-L-methionine-dependent methyltransferases"/>
    <property type="match status" value="1"/>
</dbReference>
<dbReference type="GO" id="GO:0032259">
    <property type="term" value="P:methylation"/>
    <property type="evidence" value="ECO:0007669"/>
    <property type="project" value="UniProtKB-KW"/>
</dbReference>
<evidence type="ECO:0000256" key="2">
    <source>
        <dbReference type="ARBA" id="ARBA00022603"/>
    </source>
</evidence>
<dbReference type="Proteomes" id="UP000195918">
    <property type="component" value="Unassembled WGS sequence"/>
</dbReference>
<dbReference type="AlphaFoldDB" id="A0A1X6WMB1"/>
<dbReference type="Pfam" id="PF01555">
    <property type="entry name" value="N6_N4_Mtase"/>
    <property type="match status" value="1"/>
</dbReference>
<dbReference type="Gene3D" id="3.40.50.150">
    <property type="entry name" value="Vaccinia Virus protein VP39"/>
    <property type="match status" value="1"/>
</dbReference>
<dbReference type="EMBL" id="FWFD01000008">
    <property type="protein sequence ID" value="SLM85473.1"/>
    <property type="molecule type" value="Genomic_DNA"/>
</dbReference>
<evidence type="ECO:0000313" key="8">
    <source>
        <dbReference type="Proteomes" id="UP000195918"/>
    </source>
</evidence>
<accession>A0A1X6WMB1</accession>
<dbReference type="PRINTS" id="PR00508">
    <property type="entry name" value="S21N4MTFRASE"/>
</dbReference>
<organism evidence="7 8">
    <name type="scientific">Vagococcus fluvialis bH819</name>
    <dbReference type="NCBI Taxonomy" id="1255619"/>
    <lineage>
        <taxon>Bacteria</taxon>
        <taxon>Bacillati</taxon>
        <taxon>Bacillota</taxon>
        <taxon>Bacilli</taxon>
        <taxon>Lactobacillales</taxon>
        <taxon>Enterococcaceae</taxon>
        <taxon>Vagococcus</taxon>
    </lineage>
</organism>
<dbReference type="GO" id="GO:0009307">
    <property type="term" value="P:DNA restriction-modification system"/>
    <property type="evidence" value="ECO:0007669"/>
    <property type="project" value="UniProtKB-KW"/>
</dbReference>
<gene>
    <name evidence="7" type="ORF">FM121_05195</name>
</gene>
<dbReference type="InterPro" id="IPR029063">
    <property type="entry name" value="SAM-dependent_MTases_sf"/>
</dbReference>
<feature type="domain" description="DNA methylase N-4/N-6" evidence="6">
    <location>
        <begin position="28"/>
        <end position="313"/>
    </location>
</feature>
<evidence type="ECO:0000259" key="6">
    <source>
        <dbReference type="Pfam" id="PF01555"/>
    </source>
</evidence>
<comment type="similarity">
    <text evidence="1 5">Belongs to the N(4)/N(6)-methyltransferase family.</text>
</comment>
<evidence type="ECO:0000256" key="1">
    <source>
        <dbReference type="ARBA" id="ARBA00006594"/>
    </source>
</evidence>
<sequence>MGNKNLDINQIYNMKDVELLSKIEKNSIDAVITDPPYFIDIRGMINTNKNIWDSVDSIDVLVKESLLKHSPLKAKFMEKYNQPDENNIQKVNLSKNDRVYVYFYTYIYNLVESGVLKNKAKVIIFNTLENCRMMQLILKDLERDYGFDILGGDFLEYTKYNAHSKASIEKTSEYIISFLVERKSERLKYLEAHGTYEELKKELFKGADSSNPINISKTLSTYYNSLRSKEIFDAINITKGYFVPKVEQKNKGKRIHDTQKPPRLLQYLISNYTKEGDTILDTFSGSGSISMACYELNRNFVACEMLKENYDMSIERFEYFKNSIPLKLYNNDLVDSHFSISNVKYKSDKGYDFDC</sequence>
<evidence type="ECO:0000256" key="3">
    <source>
        <dbReference type="ARBA" id="ARBA00022679"/>
    </source>
</evidence>
<dbReference type="InterPro" id="IPR001091">
    <property type="entry name" value="RM_Methyltransferase"/>
</dbReference>
<dbReference type="OrthoDB" id="9800801at2"/>
<dbReference type="PROSITE" id="PS00092">
    <property type="entry name" value="N6_MTASE"/>
    <property type="match status" value="1"/>
</dbReference>
<proteinExistence type="inferred from homology"/>
<evidence type="ECO:0000256" key="5">
    <source>
        <dbReference type="RuleBase" id="RU362026"/>
    </source>
</evidence>
<dbReference type="RefSeq" id="WP_086951107.1">
    <property type="nucleotide sequence ID" value="NZ_FWFD01000008.1"/>
</dbReference>
<reference evidence="8" key="1">
    <citation type="submission" date="2017-02" db="EMBL/GenBank/DDBJ databases">
        <authorList>
            <person name="Dridi B."/>
        </authorList>
    </citation>
    <scope>NUCLEOTIDE SEQUENCE [LARGE SCALE GENOMIC DNA]</scope>
    <source>
        <strain evidence="8">bH819</strain>
    </source>
</reference>
<keyword evidence="8" id="KW-1185">Reference proteome</keyword>
<dbReference type="GO" id="GO:0003677">
    <property type="term" value="F:DNA binding"/>
    <property type="evidence" value="ECO:0007669"/>
    <property type="project" value="InterPro"/>
</dbReference>
<dbReference type="InterPro" id="IPR002941">
    <property type="entry name" value="DNA_methylase_N4/N6"/>
</dbReference>
<dbReference type="GO" id="GO:0008170">
    <property type="term" value="F:N-methyltransferase activity"/>
    <property type="evidence" value="ECO:0007669"/>
    <property type="project" value="InterPro"/>
</dbReference>